<dbReference type="CDD" id="cd02947">
    <property type="entry name" value="TRX_family"/>
    <property type="match status" value="1"/>
</dbReference>
<dbReference type="Gene3D" id="3.40.30.10">
    <property type="entry name" value="Glutaredoxin"/>
    <property type="match status" value="1"/>
</dbReference>
<evidence type="ECO:0000259" key="2">
    <source>
        <dbReference type="Pfam" id="PF00085"/>
    </source>
</evidence>
<dbReference type="PANTHER" id="PTHR46115">
    <property type="entry name" value="THIOREDOXIN-LIKE PROTEIN 1"/>
    <property type="match status" value="1"/>
</dbReference>
<accession>A0AAD6ZRY1</accession>
<gene>
    <name evidence="3" type="ORF">DFH08DRAFT_965331</name>
</gene>
<dbReference type="InterPro" id="IPR013766">
    <property type="entry name" value="Thioredoxin_domain"/>
</dbReference>
<protein>
    <submittedName>
        <fullName evidence="3">Thioredoxin-like protein</fullName>
    </submittedName>
</protein>
<evidence type="ECO:0000256" key="1">
    <source>
        <dbReference type="ARBA" id="ARBA00023157"/>
    </source>
</evidence>
<name>A0AAD6ZRY1_9AGAR</name>
<proteinExistence type="predicted"/>
<dbReference type="EMBL" id="JARIHO010000031">
    <property type="protein sequence ID" value="KAJ7336462.1"/>
    <property type="molecule type" value="Genomic_DNA"/>
</dbReference>
<dbReference type="Pfam" id="PF00085">
    <property type="entry name" value="Thioredoxin"/>
    <property type="match status" value="1"/>
</dbReference>
<keyword evidence="4" id="KW-1185">Reference proteome</keyword>
<evidence type="ECO:0000313" key="4">
    <source>
        <dbReference type="Proteomes" id="UP001218218"/>
    </source>
</evidence>
<reference evidence="3" key="1">
    <citation type="submission" date="2023-03" db="EMBL/GenBank/DDBJ databases">
        <title>Massive genome expansion in bonnet fungi (Mycena s.s.) driven by repeated elements and novel gene families across ecological guilds.</title>
        <authorList>
            <consortium name="Lawrence Berkeley National Laboratory"/>
            <person name="Harder C.B."/>
            <person name="Miyauchi S."/>
            <person name="Viragh M."/>
            <person name="Kuo A."/>
            <person name="Thoen E."/>
            <person name="Andreopoulos B."/>
            <person name="Lu D."/>
            <person name="Skrede I."/>
            <person name="Drula E."/>
            <person name="Henrissat B."/>
            <person name="Morin E."/>
            <person name="Kohler A."/>
            <person name="Barry K."/>
            <person name="LaButti K."/>
            <person name="Morin E."/>
            <person name="Salamov A."/>
            <person name="Lipzen A."/>
            <person name="Mereny Z."/>
            <person name="Hegedus B."/>
            <person name="Baldrian P."/>
            <person name="Stursova M."/>
            <person name="Weitz H."/>
            <person name="Taylor A."/>
            <person name="Grigoriev I.V."/>
            <person name="Nagy L.G."/>
            <person name="Martin F."/>
            <person name="Kauserud H."/>
        </authorList>
    </citation>
    <scope>NUCLEOTIDE SEQUENCE</scope>
    <source>
        <strain evidence="3">CBHHK002</strain>
    </source>
</reference>
<sequence length="103" mass="11762">MAIGPIENLDEFHKVVNSPVYDIIEFWAARCDPCTLISPTYVRESDKPENVRLQFYRVDTDLVEGAREEANMPTFIVFHNGKMLHEVVGAKPTELEFMIAAYA</sequence>
<organism evidence="3 4">
    <name type="scientific">Mycena albidolilacea</name>
    <dbReference type="NCBI Taxonomy" id="1033008"/>
    <lineage>
        <taxon>Eukaryota</taxon>
        <taxon>Fungi</taxon>
        <taxon>Dikarya</taxon>
        <taxon>Basidiomycota</taxon>
        <taxon>Agaricomycotina</taxon>
        <taxon>Agaricomycetes</taxon>
        <taxon>Agaricomycetidae</taxon>
        <taxon>Agaricales</taxon>
        <taxon>Marasmiineae</taxon>
        <taxon>Mycenaceae</taxon>
        <taxon>Mycena</taxon>
    </lineage>
</organism>
<dbReference type="SUPFAM" id="SSF52833">
    <property type="entry name" value="Thioredoxin-like"/>
    <property type="match status" value="1"/>
</dbReference>
<feature type="domain" description="Thioredoxin" evidence="2">
    <location>
        <begin position="10"/>
        <end position="97"/>
    </location>
</feature>
<keyword evidence="1" id="KW-1015">Disulfide bond</keyword>
<dbReference type="Proteomes" id="UP001218218">
    <property type="component" value="Unassembled WGS sequence"/>
</dbReference>
<dbReference type="InterPro" id="IPR036249">
    <property type="entry name" value="Thioredoxin-like_sf"/>
</dbReference>
<comment type="caution">
    <text evidence="3">The sequence shown here is derived from an EMBL/GenBank/DDBJ whole genome shotgun (WGS) entry which is preliminary data.</text>
</comment>
<dbReference type="AlphaFoldDB" id="A0AAD6ZRY1"/>
<evidence type="ECO:0000313" key="3">
    <source>
        <dbReference type="EMBL" id="KAJ7336462.1"/>
    </source>
</evidence>